<dbReference type="AlphaFoldDB" id="A0A3B0C1A3"/>
<name>A0A3B0C1A3_9FLAO</name>
<dbReference type="EMBL" id="RBCJ01000005">
    <property type="protein sequence ID" value="RKN77979.1"/>
    <property type="molecule type" value="Genomic_DNA"/>
</dbReference>
<keyword evidence="2" id="KW-1185">Reference proteome</keyword>
<comment type="caution">
    <text evidence="1">The sequence shown here is derived from an EMBL/GenBank/DDBJ whole genome shotgun (WGS) entry which is preliminary data.</text>
</comment>
<dbReference type="RefSeq" id="WP_120713876.1">
    <property type="nucleotide sequence ID" value="NZ_RBCJ01000005.1"/>
</dbReference>
<evidence type="ECO:0000313" key="1">
    <source>
        <dbReference type="EMBL" id="RKN77979.1"/>
    </source>
</evidence>
<dbReference type="Gene3D" id="2.60.120.260">
    <property type="entry name" value="Galactose-binding domain-like"/>
    <property type="match status" value="2"/>
</dbReference>
<sequence length="688" mass="80135">MIIFVGKYFNMLDIYLHKILQIKFIPIFFICFLSACSEESKMLKVALESSGKNKGELEKVLQHYSDPNDSLKKRAAVFLIENMLHKKSFNNILFKDKIDFFKKIEFIWKDSTLTKSAKNEKFDSSYESMQLEDAISNLELHENLQIIKSNYLIENIELAFEAWKKFPWSEEVSFDNFCNYVLPYRVFDEPIGNWRKILMNRYEWVLDSIKNPTDMREATILINKSFNKSMDYFSHLRKIPNALGFEELDSLKIGKCDHLVIMNVYALRAMGIPTSAEGAIWANHRAGHTWCSIQEKEKLLFAFDPLYPPEVSDSLYLNGEFNQIPENSISKMKAAKVHRNTYKNYYKNIPSLSEDFSNAASISSTIGINLLDVTSEYDIPSARLNLKLVSGESDDILFLKIFNKDHWKKIVWSEKDHNGSYNFNNLGTGIVYLPTFLYDTITIPPFIFKEDGSLHYLKPNLNLLKPIKLKRKYFTRAYVNNALNKMVGGIFQGANRKDFSDVENLFEIRSTPEPRTNEYSFVSKNKYRYVRFFLPENLCRVAEMRFYGKSYLNNKKSNVELFGKLISSKFKKNSGPDRIWDSDVLTYFVADKKKGGWVGLDLGERNQTHINSVRFYPPSDGNSIEIGDLYELFYWCLGNWKSLGQKIAEAEELLFENCPDNALLILKNHSKGSDVRIFTYENDQQVWW</sequence>
<dbReference type="SUPFAM" id="SSF54001">
    <property type="entry name" value="Cysteine proteinases"/>
    <property type="match status" value="1"/>
</dbReference>
<protein>
    <recommendedName>
        <fullName evidence="3">Transglutaminase domain-containing protein</fullName>
    </recommendedName>
</protein>
<organism evidence="1 2">
    <name type="scientific">Ulvibacterium marinum</name>
    <dbReference type="NCBI Taxonomy" id="2419782"/>
    <lineage>
        <taxon>Bacteria</taxon>
        <taxon>Pseudomonadati</taxon>
        <taxon>Bacteroidota</taxon>
        <taxon>Flavobacteriia</taxon>
        <taxon>Flavobacteriales</taxon>
        <taxon>Flavobacteriaceae</taxon>
        <taxon>Ulvibacterium</taxon>
    </lineage>
</organism>
<dbReference type="PANTHER" id="PTHR35532:SF5">
    <property type="entry name" value="CARBOHYDRATE-BINDING DOMAIN-CONTAINING PROTEIN"/>
    <property type="match status" value="1"/>
</dbReference>
<dbReference type="InterPro" id="IPR038765">
    <property type="entry name" value="Papain-like_cys_pep_sf"/>
</dbReference>
<accession>A0A3B0C1A3</accession>
<proteinExistence type="predicted"/>
<evidence type="ECO:0000313" key="2">
    <source>
        <dbReference type="Proteomes" id="UP000276603"/>
    </source>
</evidence>
<evidence type="ECO:0008006" key="3">
    <source>
        <dbReference type="Google" id="ProtNLM"/>
    </source>
</evidence>
<dbReference type="Proteomes" id="UP000276603">
    <property type="component" value="Unassembled WGS sequence"/>
</dbReference>
<reference evidence="1 2" key="1">
    <citation type="submission" date="2018-10" db="EMBL/GenBank/DDBJ databases">
        <title>Ulvibacterium marinum gen. nov., sp. nov., a novel marine bacterium of the family Flavobacteriaceae, isolated from a culture of the green alga Ulva prolifera.</title>
        <authorList>
            <person name="Zhang Z."/>
        </authorList>
    </citation>
    <scope>NUCLEOTIDE SEQUENCE [LARGE SCALE GENOMIC DNA]</scope>
    <source>
        <strain evidence="1 2">CCMM003</strain>
    </source>
</reference>
<dbReference type="PANTHER" id="PTHR35532">
    <property type="entry name" value="SIMILAR TO POLYHYDROXYALKANOATE DEPOLYMERASE"/>
    <property type="match status" value="1"/>
</dbReference>
<gene>
    <name evidence="1" type="ORF">D7Z94_22440</name>
</gene>
<dbReference type="OrthoDB" id="679512at2"/>